<dbReference type="EMBL" id="CP039371">
    <property type="protein sequence ID" value="QCI15251.1"/>
    <property type="molecule type" value="Genomic_DNA"/>
</dbReference>
<accession>A0A4D6XMU0</accession>
<gene>
    <name evidence="1" type="ORF">E6B08_29545</name>
</gene>
<evidence type="ECO:0000313" key="2">
    <source>
        <dbReference type="Proteomes" id="UP000298551"/>
    </source>
</evidence>
<dbReference type="OrthoDB" id="6966003at2"/>
<dbReference type="RefSeq" id="WP_136917206.1">
    <property type="nucleotide sequence ID" value="NZ_CP039371.1"/>
</dbReference>
<protein>
    <submittedName>
        <fullName evidence="1">Uncharacterized protein</fullName>
    </submittedName>
</protein>
<reference evidence="2" key="1">
    <citation type="submission" date="2019-04" db="EMBL/GenBank/DDBJ databases">
        <title>Genome sequence of Pseudomonas putida 1290, an auxin catabolizing strain.</title>
        <authorList>
            <person name="Laird T.S."/>
            <person name="Leveau J.H.J."/>
        </authorList>
    </citation>
    <scope>NUCLEOTIDE SEQUENCE [LARGE SCALE GENOMIC DNA]</scope>
    <source>
        <strain evidence="2">1290</strain>
    </source>
</reference>
<proteinExistence type="predicted"/>
<name>A0A4D6XMU0_PSEPU</name>
<dbReference type="Gene3D" id="3.30.10.10">
    <property type="entry name" value="Trypsin Inhibitor V, subunit A"/>
    <property type="match status" value="1"/>
</dbReference>
<sequence length="66" mass="7143">MTTDILAPARHVVASCYVETVKPYILELTGLTTAAGPNDITTKDIRSDRVMIIVDDNGIITGLKIQ</sequence>
<organism evidence="1 2">
    <name type="scientific">Pseudomonas putida</name>
    <name type="common">Arthrobacter siderocapsulatus</name>
    <dbReference type="NCBI Taxonomy" id="303"/>
    <lineage>
        <taxon>Bacteria</taxon>
        <taxon>Pseudomonadati</taxon>
        <taxon>Pseudomonadota</taxon>
        <taxon>Gammaproteobacteria</taxon>
        <taxon>Pseudomonadales</taxon>
        <taxon>Pseudomonadaceae</taxon>
        <taxon>Pseudomonas</taxon>
    </lineage>
</organism>
<dbReference type="AlphaFoldDB" id="A0A4D6XMU0"/>
<evidence type="ECO:0000313" key="1">
    <source>
        <dbReference type="EMBL" id="QCI15251.1"/>
    </source>
</evidence>
<dbReference type="Proteomes" id="UP000298551">
    <property type="component" value="Chromosome"/>
</dbReference>